<gene>
    <name evidence="4" type="primary">Fcgbp_0</name>
    <name evidence="4" type="ORF">CROSUL_R05829</name>
</gene>
<dbReference type="SUPFAM" id="SSF57567">
    <property type="entry name" value="Serine protease inhibitors"/>
    <property type="match status" value="3"/>
</dbReference>
<dbReference type="GO" id="GO:0031012">
    <property type="term" value="C:extracellular matrix"/>
    <property type="evidence" value="ECO:0007669"/>
    <property type="project" value="TreeGrafter"/>
</dbReference>
<dbReference type="CDD" id="cd19941">
    <property type="entry name" value="TIL"/>
    <property type="match status" value="3"/>
</dbReference>
<dbReference type="SMART" id="SM00832">
    <property type="entry name" value="C8"/>
    <property type="match status" value="3"/>
</dbReference>
<comment type="caution">
    <text evidence="4">The sequence shown here is derived from an EMBL/GenBank/DDBJ whole genome shotgun (WGS) entry which is preliminary data.</text>
</comment>
<dbReference type="EMBL" id="VYZB01001515">
    <property type="protein sequence ID" value="NWS78666.1"/>
    <property type="molecule type" value="Genomic_DNA"/>
</dbReference>
<accession>A0A7K5IAK2</accession>
<keyword evidence="1" id="KW-1015">Disulfide bond</keyword>
<dbReference type="Pfam" id="PF08742">
    <property type="entry name" value="C8"/>
    <property type="match status" value="3"/>
</dbReference>
<evidence type="ECO:0000256" key="2">
    <source>
        <dbReference type="ARBA" id="ARBA00023180"/>
    </source>
</evidence>
<dbReference type="FunFam" id="2.10.25.10:FF:000055">
    <property type="entry name" value="alpha-tectorin isoform X1"/>
    <property type="match status" value="2"/>
</dbReference>
<feature type="domain" description="VWFD" evidence="3">
    <location>
        <begin position="253"/>
        <end position="433"/>
    </location>
</feature>
<proteinExistence type="predicted"/>
<organism evidence="4 5">
    <name type="scientific">Crotophaga sulcirostris</name>
    <name type="common">Groove-billed ani</name>
    <dbReference type="NCBI Taxonomy" id="33598"/>
    <lineage>
        <taxon>Eukaryota</taxon>
        <taxon>Metazoa</taxon>
        <taxon>Chordata</taxon>
        <taxon>Craniata</taxon>
        <taxon>Vertebrata</taxon>
        <taxon>Euteleostomi</taxon>
        <taxon>Archelosauria</taxon>
        <taxon>Archosauria</taxon>
        <taxon>Dinosauria</taxon>
        <taxon>Saurischia</taxon>
        <taxon>Theropoda</taxon>
        <taxon>Coelurosauria</taxon>
        <taxon>Aves</taxon>
        <taxon>Neognathae</taxon>
        <taxon>Neoaves</taxon>
        <taxon>Otidimorphae</taxon>
        <taxon>Cuculiformes</taxon>
        <taxon>Crotophagidae</taxon>
        <taxon>Crotophaga</taxon>
    </lineage>
</organism>
<evidence type="ECO:0000313" key="5">
    <source>
        <dbReference type="Proteomes" id="UP000549499"/>
    </source>
</evidence>
<dbReference type="PROSITE" id="PS51233">
    <property type="entry name" value="VWFD"/>
    <property type="match status" value="2"/>
</dbReference>
<dbReference type="InterPro" id="IPR014853">
    <property type="entry name" value="VWF/SSPO/ZAN-like_Cys-rich_dom"/>
</dbReference>
<dbReference type="Pfam" id="PF01826">
    <property type="entry name" value="TIL"/>
    <property type="match status" value="2"/>
</dbReference>
<evidence type="ECO:0000256" key="1">
    <source>
        <dbReference type="ARBA" id="ARBA00023157"/>
    </source>
</evidence>
<dbReference type="GO" id="GO:0005615">
    <property type="term" value="C:extracellular space"/>
    <property type="evidence" value="ECO:0007669"/>
    <property type="project" value="TreeGrafter"/>
</dbReference>
<dbReference type="Pfam" id="PF00094">
    <property type="entry name" value="VWD"/>
    <property type="match status" value="2"/>
</dbReference>
<name>A0A7K5IAK2_CROSL</name>
<dbReference type="InterPro" id="IPR025615">
    <property type="entry name" value="TILa_dom"/>
</dbReference>
<feature type="domain" description="VWFD" evidence="3">
    <location>
        <begin position="637"/>
        <end position="814"/>
    </location>
</feature>
<keyword evidence="2" id="KW-0325">Glycoprotein</keyword>
<sequence length="1018" mass="109828">TCGNANDDPNDDDVLTSPQVALELGGLSLEVAKDNRGCSESCGAVCRRCRQRQGVMVEEEEEKTSCWLIAQRPGPFERCHSTIDPTNHVKNCLYDVCMANGLRGALCQALQVYADNCQEEGVEVADWRTPARCPLTCPENSKYSPCGTSCPTTCNADAGPPACNTSTCVETCECHQGFVFDADRCVPGSQCGCVFQDLLHGLHEEFWGDTTCTKRCVCDGTTRRAKCHRASCRPGEECRVEEGVQDCYAKSYGTCAATGATHYETFDGGRFIFQGTCFYQLAGLCQESQDLENFQVLVQNGHQEDEEVLSSIAVVVVKVYEKTIAISRERPGKVMVDDQLVNLPYHHPDGKVSTSRAGQEAVVATDFGLTVTYDWKGQVTIQVPSTYSTTLCGLCGNFNGNAGDDMMTKGDQLTSNPDTFGHSWKVGNLPACLEMSMVECPTTTPQQQKVGKMSCGVILEEGGPFGACHAHVDAGKFFQSCLHDFCLFPRREDATCAVIAGYAAACQAAGVTIGRWRRDDFCNLPCPANSHYEICSQGCSQTCGGASTHGRCSERCREGCACDDGFVLSGDECVPASRCGCTHQGFYYKLEETFYPTKKEKCHCQAGGTVSCQASCPGDEEGEVINGVFKCRPAALGTCKVIGDCGYVTFDGVAFNISGTCSYILAETCSGGDVQPFVVKIQKEARQKKKVSGVQVLTVEVYGLTLTLRRGKRGAVMVDSISHHLPVILSGGKVQVHQEGMGVLLQTDFGLAVRYDLLHHVTVAAPRGHRGHLCGLCGNFNGQGGDDFLLLGGQEAPNAAVFGSSWRTPDASCNNDDCPKGFCPTCAEEKKVVFQKRNYCGFLKLPKGPLASCHPVVDPTQYFQSCLHDLCLANGDTRVLCQSIQSYAGACQAAGVAIKPWRRPSFCPLTCPANSSYALRADLCLNGCAGLVDASSCPKTKVEGCQCHEGHVFEVHGCVPKGQCGCFVDGRYYKLHESVLKDKCQQRCTCDPTQGLVCTSHSCTDDETCEVQDGTLRC</sequence>
<dbReference type="PANTHER" id="PTHR11339:SF374">
    <property type="entry name" value="ZONADHESIN"/>
    <property type="match status" value="1"/>
</dbReference>
<keyword evidence="5" id="KW-1185">Reference proteome</keyword>
<dbReference type="InterPro" id="IPR001846">
    <property type="entry name" value="VWF_type-D"/>
</dbReference>
<evidence type="ECO:0000259" key="3">
    <source>
        <dbReference type="PROSITE" id="PS51233"/>
    </source>
</evidence>
<reference evidence="4 5" key="1">
    <citation type="submission" date="2019-09" db="EMBL/GenBank/DDBJ databases">
        <title>Bird 10,000 Genomes (B10K) Project - Family phase.</title>
        <authorList>
            <person name="Zhang G."/>
        </authorList>
    </citation>
    <scope>NUCLEOTIDE SEQUENCE [LARGE SCALE GENOMIC DNA]</scope>
    <source>
        <strain evidence="4">B10K-DU-003-44</strain>
        <tissue evidence="4">Muscle</tissue>
    </source>
</reference>
<dbReference type="InterPro" id="IPR036084">
    <property type="entry name" value="Ser_inhib-like_sf"/>
</dbReference>
<dbReference type="InterPro" id="IPR050780">
    <property type="entry name" value="Mucin_vWF_Thrombospondin_sf"/>
</dbReference>
<dbReference type="OrthoDB" id="3438930at2759"/>
<evidence type="ECO:0000313" key="4">
    <source>
        <dbReference type="EMBL" id="NWS78666.1"/>
    </source>
</evidence>
<dbReference type="PANTHER" id="PTHR11339">
    <property type="entry name" value="EXTRACELLULAR MATRIX GLYCOPROTEIN RELATED"/>
    <property type="match status" value="1"/>
</dbReference>
<dbReference type="SMART" id="SM00216">
    <property type="entry name" value="VWD"/>
    <property type="match status" value="2"/>
</dbReference>
<dbReference type="Proteomes" id="UP000549499">
    <property type="component" value="Unassembled WGS sequence"/>
</dbReference>
<dbReference type="Pfam" id="PF12714">
    <property type="entry name" value="TILa"/>
    <property type="match status" value="1"/>
</dbReference>
<dbReference type="Gene3D" id="2.10.25.10">
    <property type="entry name" value="Laminin"/>
    <property type="match status" value="3"/>
</dbReference>
<dbReference type="AlphaFoldDB" id="A0A7K5IAK2"/>
<protein>
    <submittedName>
        <fullName evidence="4">FCGBP protein</fullName>
    </submittedName>
</protein>
<feature type="non-terminal residue" evidence="4">
    <location>
        <position position="1018"/>
    </location>
</feature>
<feature type="non-terminal residue" evidence="4">
    <location>
        <position position="1"/>
    </location>
</feature>
<dbReference type="InterPro" id="IPR002919">
    <property type="entry name" value="TIL_dom"/>
</dbReference>